<gene>
    <name evidence="2" type="ORF">CKO31_12780</name>
</gene>
<keyword evidence="1" id="KW-0812">Transmembrane</keyword>
<feature type="transmembrane region" description="Helical" evidence="1">
    <location>
        <begin position="72"/>
        <end position="92"/>
    </location>
</feature>
<proteinExistence type="predicted"/>
<evidence type="ECO:0000256" key="1">
    <source>
        <dbReference type="SAM" id="Phobius"/>
    </source>
</evidence>
<dbReference type="EMBL" id="NRRV01000028">
    <property type="protein sequence ID" value="MBK1631603.1"/>
    <property type="molecule type" value="Genomic_DNA"/>
</dbReference>
<accession>A0ABS1CIS1</accession>
<evidence type="ECO:0000313" key="2">
    <source>
        <dbReference type="EMBL" id="MBK1631603.1"/>
    </source>
</evidence>
<feature type="transmembrane region" description="Helical" evidence="1">
    <location>
        <begin position="12"/>
        <end position="36"/>
    </location>
</feature>
<reference evidence="2 3" key="1">
    <citation type="journal article" date="2020" name="Microorganisms">
        <title>Osmotic Adaptation and Compatible Solute Biosynthesis of Phototrophic Bacteria as Revealed from Genome Analyses.</title>
        <authorList>
            <person name="Imhoff J.F."/>
            <person name="Rahn T."/>
            <person name="Kunzel S."/>
            <person name="Keller A."/>
            <person name="Neulinger S.C."/>
        </authorList>
    </citation>
    <scope>NUCLEOTIDE SEQUENCE [LARGE SCALE GENOMIC DNA]</scope>
    <source>
        <strain evidence="2 3">DSM 6210</strain>
    </source>
</reference>
<evidence type="ECO:0008006" key="4">
    <source>
        <dbReference type="Google" id="ProtNLM"/>
    </source>
</evidence>
<feature type="transmembrane region" description="Helical" evidence="1">
    <location>
        <begin position="48"/>
        <end position="66"/>
    </location>
</feature>
<evidence type="ECO:0000313" key="3">
    <source>
        <dbReference type="Proteomes" id="UP000748752"/>
    </source>
</evidence>
<protein>
    <recommendedName>
        <fullName evidence="4">DUF2568 domain-containing protein</fullName>
    </recommendedName>
</protein>
<keyword evidence="1" id="KW-0472">Membrane</keyword>
<comment type="caution">
    <text evidence="2">The sequence shown here is derived from an EMBL/GenBank/DDBJ whole genome shotgun (WGS) entry which is preliminary data.</text>
</comment>
<keyword evidence="3" id="KW-1185">Reference proteome</keyword>
<name>A0ABS1CIS1_9GAMM</name>
<sequence>MADVLGPLFAGALRSGLVIDLILLLVLAEAALLWWLGRRFRRGPGLGAVWPTLVSGVLLLLVARAALTGAGWAWIALLLALAGLSHVLDLVLRGRSGPS</sequence>
<keyword evidence="1" id="KW-1133">Transmembrane helix</keyword>
<organism evidence="2 3">
    <name type="scientific">Thiohalocapsa halophila</name>
    <dbReference type="NCBI Taxonomy" id="69359"/>
    <lineage>
        <taxon>Bacteria</taxon>
        <taxon>Pseudomonadati</taxon>
        <taxon>Pseudomonadota</taxon>
        <taxon>Gammaproteobacteria</taxon>
        <taxon>Chromatiales</taxon>
        <taxon>Chromatiaceae</taxon>
        <taxon>Thiohalocapsa</taxon>
    </lineage>
</organism>
<dbReference type="Proteomes" id="UP000748752">
    <property type="component" value="Unassembled WGS sequence"/>
</dbReference>